<sequence length="107" mass="12499">MANKFCVLTLEVGMLEETAISLKYERKREKLSHLPFGYAGWIWLCNHHHRTIKIWSYKDINGAVRTNTATSMISYDVIHSQSEVMPNNRAHPRQRGMFTHANLRSQQ</sequence>
<accession>A0A061QVE4</accession>
<reference evidence="2" key="1">
    <citation type="submission" date="2014-05" db="EMBL/GenBank/DDBJ databases">
        <title>The transcriptome of the halophilic microalga Tetraselmis sp. GSL018 isolated from the Great Salt Lake, Utah.</title>
        <authorList>
            <person name="Jinkerson R.E."/>
            <person name="D'Adamo S."/>
            <person name="Posewitz M.C."/>
        </authorList>
    </citation>
    <scope>NUCLEOTIDE SEQUENCE</scope>
    <source>
        <strain evidence="2">GSL018</strain>
    </source>
</reference>
<proteinExistence type="predicted"/>
<evidence type="ECO:0000313" key="2">
    <source>
        <dbReference type="EMBL" id="JAC62440.1"/>
    </source>
</evidence>
<protein>
    <submittedName>
        <fullName evidence="2">Uncharacterized protein</fullName>
    </submittedName>
</protein>
<dbReference type="AlphaFoldDB" id="A0A061QVE4"/>
<evidence type="ECO:0000256" key="1">
    <source>
        <dbReference type="SAM" id="MobiDB-lite"/>
    </source>
</evidence>
<feature type="region of interest" description="Disordered" evidence="1">
    <location>
        <begin position="86"/>
        <end position="107"/>
    </location>
</feature>
<gene>
    <name evidence="2" type="ORF">TSPGSL018_23370</name>
</gene>
<name>A0A061QVE4_9CHLO</name>
<dbReference type="EMBL" id="GBEZ01024559">
    <property type="protein sequence ID" value="JAC62440.1"/>
    <property type="molecule type" value="Transcribed_RNA"/>
</dbReference>
<organism evidence="2">
    <name type="scientific">Tetraselmis sp. GSL018</name>
    <dbReference type="NCBI Taxonomy" id="582737"/>
    <lineage>
        <taxon>Eukaryota</taxon>
        <taxon>Viridiplantae</taxon>
        <taxon>Chlorophyta</taxon>
        <taxon>core chlorophytes</taxon>
        <taxon>Chlorodendrophyceae</taxon>
        <taxon>Chlorodendrales</taxon>
        <taxon>Chlorodendraceae</taxon>
        <taxon>Tetraselmis</taxon>
    </lineage>
</organism>